<gene>
    <name evidence="1" type="ORF">LLCLJKAH_00293</name>
</gene>
<evidence type="ECO:0000313" key="1">
    <source>
        <dbReference type="EMBL" id="CAD5236282.1"/>
    </source>
</evidence>
<organism evidence="1 2">
    <name type="scientific">Klebsiella phage vB_KvM-Eowyn</name>
    <dbReference type="NCBI Taxonomy" id="2762819"/>
    <lineage>
        <taxon>Viruses</taxon>
        <taxon>Duplodnaviria</taxon>
        <taxon>Heunggongvirae</taxon>
        <taxon>Uroviricota</taxon>
        <taxon>Caudoviricetes</taxon>
        <taxon>Chimalliviridae</taxon>
        <taxon>Eowynvirus</taxon>
        <taxon>Eowynvirus eowyn</taxon>
    </lineage>
</organism>
<proteinExistence type="predicted"/>
<name>A0A7R8MJV1_9CAUD</name>
<evidence type="ECO:0000313" key="2">
    <source>
        <dbReference type="Proteomes" id="UP000596247"/>
    </source>
</evidence>
<dbReference type="EMBL" id="LR881104">
    <property type="protein sequence ID" value="CAD5236282.1"/>
    <property type="molecule type" value="Genomic_DNA"/>
</dbReference>
<accession>A0A7R8MJV1</accession>
<reference evidence="1 2" key="1">
    <citation type="submission" date="2020-09" db="EMBL/GenBank/DDBJ databases">
        <authorList>
            <person name="Jameson E."/>
        </authorList>
    </citation>
    <scope>NUCLEOTIDE SEQUENCE [LARGE SCALE GENOMIC DNA]</scope>
</reference>
<keyword evidence="2" id="KW-1185">Reference proteome</keyword>
<dbReference type="Proteomes" id="UP000596247">
    <property type="component" value="Chromosome"/>
</dbReference>
<protein>
    <submittedName>
        <fullName evidence="1">Uncharacterized protein</fullName>
    </submittedName>
</protein>
<sequence>MGIMVTETQRKTEMCVRMYTLSAGKLGEIFAFSRGLDELISPMVFYHFHHFFQAKISDAGLSSRLKHPLRKVIRILIQEERSRDRPDYLEHEIVVDDLILRYNYRTVSATRFV</sequence>